<gene>
    <name evidence="2" type="ORF">Sste5346_008668</name>
</gene>
<feature type="region of interest" description="Disordered" evidence="1">
    <location>
        <begin position="26"/>
        <end position="480"/>
    </location>
</feature>
<dbReference type="Pfam" id="PF10446">
    <property type="entry name" value="DUF2457"/>
    <property type="match status" value="1"/>
</dbReference>
<feature type="region of interest" description="Disordered" evidence="1">
    <location>
        <begin position="820"/>
        <end position="853"/>
    </location>
</feature>
<dbReference type="Proteomes" id="UP001583186">
    <property type="component" value="Unassembled WGS sequence"/>
</dbReference>
<proteinExistence type="predicted"/>
<keyword evidence="3" id="KW-1185">Reference proteome</keyword>
<feature type="region of interest" description="Disordered" evidence="1">
    <location>
        <begin position="582"/>
        <end position="631"/>
    </location>
</feature>
<evidence type="ECO:0000256" key="1">
    <source>
        <dbReference type="SAM" id="MobiDB-lite"/>
    </source>
</evidence>
<protein>
    <submittedName>
        <fullName evidence="2">Uncharacterized protein</fullName>
    </submittedName>
</protein>
<feature type="compositionally biased region" description="Acidic residues" evidence="1">
    <location>
        <begin position="603"/>
        <end position="612"/>
    </location>
</feature>
<feature type="region of interest" description="Disordered" evidence="1">
    <location>
        <begin position="643"/>
        <end position="702"/>
    </location>
</feature>
<feature type="compositionally biased region" description="Basic and acidic residues" evidence="1">
    <location>
        <begin position="371"/>
        <end position="381"/>
    </location>
</feature>
<dbReference type="InterPro" id="IPR018853">
    <property type="entry name" value="DUF2457"/>
</dbReference>
<feature type="compositionally biased region" description="Polar residues" evidence="1">
    <location>
        <begin position="39"/>
        <end position="48"/>
    </location>
</feature>
<organism evidence="2 3">
    <name type="scientific">Sporothrix stenoceras</name>
    <dbReference type="NCBI Taxonomy" id="5173"/>
    <lineage>
        <taxon>Eukaryota</taxon>
        <taxon>Fungi</taxon>
        <taxon>Dikarya</taxon>
        <taxon>Ascomycota</taxon>
        <taxon>Pezizomycotina</taxon>
        <taxon>Sordariomycetes</taxon>
        <taxon>Sordariomycetidae</taxon>
        <taxon>Ophiostomatales</taxon>
        <taxon>Ophiostomataceae</taxon>
        <taxon>Sporothrix</taxon>
    </lineage>
</organism>
<feature type="compositionally biased region" description="Low complexity" evidence="1">
    <location>
        <begin position="693"/>
        <end position="702"/>
    </location>
</feature>
<comment type="caution">
    <text evidence="2">The sequence shown here is derived from an EMBL/GenBank/DDBJ whole genome shotgun (WGS) entry which is preliminary data.</text>
</comment>
<feature type="compositionally biased region" description="Polar residues" evidence="1">
    <location>
        <begin position="457"/>
        <end position="472"/>
    </location>
</feature>
<feature type="compositionally biased region" description="Acidic residues" evidence="1">
    <location>
        <begin position="26"/>
        <end position="36"/>
    </location>
</feature>
<name>A0ABR3YN70_9PEZI</name>
<feature type="compositionally biased region" description="Basic residues" evidence="1">
    <location>
        <begin position="652"/>
        <end position="663"/>
    </location>
</feature>
<sequence length="876" mass="97139">MPNYTRHDTATSNVLAWTAHAANAVEEDAAADADEPPDQRQQSATTLHTFEKTTVYRPRERTESLLTRALQSQSEDEAAEHIPASGLYPRRRRSITSNTSMASTAGFTSDTGITTPPRTNSPSPRMVSVGFAPVNGEVRDAKAAAAPSMDTTPKPAANAASKDATKPETTAAAAPPRKRCISFACGAPKPSEVAKAKPASPPAPATKTPGPDDTPKAAYAQLAQPVQVTEPPKPVEQQVKRSCIRFACPAKPSTDTHKPQLSTLKLDAPENRVKAAARRPSPAPAPKSPTAIRRMLPRRDSANRSPRSVTRSSASRQASHSPIATRSKKYYNAEPSALNEESSRFHEFASDAVVEDDWIRREKATVQQRLTIRDTLAKELKISLLGKEAEEEAEEEDNDDENNDDDDDEDVDEDDDDDEDDDEDDEEEEDDDNDDENDTVEGENEYLPGERFAGYSSGVSDGYNTDNETGFASSDDEDDGLVLWAVNQPGRQRREHNFDNDHSTLHQGGSPIFRRLSVDEHSDSSGFIAGHAMRQERPKNRELVNTIRRTGTPELPDSTDFVCGTFDEDRPLEEAYQSHIAARKRGKTHVIPQDIDPSFPTSDPEDNSDDEPVNYKQRAQQHKQAHGSADERFWEIEDIQHDQIDNRTDARQKKRAVSPRRCRSPPPPKIRGRSPAPRRLFDRHSPTRRLKSPAPKAKAMPVPVAMPMPVPTIVASSHTRIVSPPASPVDALDNRGRPMFQTLAFKPGLTHTKSLPRPSAIFRHQKQELQLPAIQVQPQQQQQPAAKPNRRPKANSLAGAKQPKLRHVRGAIDIVKGLEQKRQRRRDKFQQKHCDRARKGQVPERRTQRGEGAERMREVGLLMAGKIPQGNYVLSV</sequence>
<feature type="compositionally biased region" description="Low complexity" evidence="1">
    <location>
        <begin position="775"/>
        <end position="786"/>
    </location>
</feature>
<feature type="compositionally biased region" description="Low complexity" evidence="1">
    <location>
        <begin position="114"/>
        <end position="125"/>
    </location>
</feature>
<evidence type="ECO:0000313" key="3">
    <source>
        <dbReference type="Proteomes" id="UP001583186"/>
    </source>
</evidence>
<feature type="compositionally biased region" description="Basic and acidic residues" evidence="1">
    <location>
        <begin position="828"/>
        <end position="853"/>
    </location>
</feature>
<evidence type="ECO:0000313" key="2">
    <source>
        <dbReference type="EMBL" id="KAL1889810.1"/>
    </source>
</evidence>
<feature type="compositionally biased region" description="Acidic residues" evidence="1">
    <location>
        <begin position="389"/>
        <end position="444"/>
    </location>
</feature>
<feature type="region of interest" description="Disordered" evidence="1">
    <location>
        <begin position="775"/>
        <end position="804"/>
    </location>
</feature>
<feature type="compositionally biased region" description="Polar residues" evidence="1">
    <location>
        <begin position="95"/>
        <end position="113"/>
    </location>
</feature>
<dbReference type="PANTHER" id="PTHR48209">
    <property type="entry name" value="AGL056WP"/>
    <property type="match status" value="1"/>
</dbReference>
<dbReference type="PANTHER" id="PTHR48209:SF2">
    <property type="entry name" value="FI24008P1"/>
    <property type="match status" value="1"/>
</dbReference>
<reference evidence="2 3" key="1">
    <citation type="journal article" date="2024" name="IMA Fungus">
        <title>IMA Genome - F19 : A genome assembly and annotation guide to empower mycologists, including annotated draft genome sequences of Ceratocystis pirilliformis, Diaporthe australafricana, Fusarium ophioides, Paecilomyces lecythidis, and Sporothrix stenoceras.</title>
        <authorList>
            <person name="Aylward J."/>
            <person name="Wilson A.M."/>
            <person name="Visagie C.M."/>
            <person name="Spraker J."/>
            <person name="Barnes I."/>
            <person name="Buitendag C."/>
            <person name="Ceriani C."/>
            <person name="Del Mar Angel L."/>
            <person name="du Plessis D."/>
            <person name="Fuchs T."/>
            <person name="Gasser K."/>
            <person name="Kramer D."/>
            <person name="Li W."/>
            <person name="Munsamy K."/>
            <person name="Piso A."/>
            <person name="Price J.L."/>
            <person name="Sonnekus B."/>
            <person name="Thomas C."/>
            <person name="van der Nest A."/>
            <person name="van Dijk A."/>
            <person name="van Heerden A."/>
            <person name="van Vuuren N."/>
            <person name="Yilmaz N."/>
            <person name="Duong T.A."/>
            <person name="van der Merwe N.A."/>
            <person name="Wingfield M.J."/>
            <person name="Wingfield B.D."/>
        </authorList>
    </citation>
    <scope>NUCLEOTIDE SEQUENCE [LARGE SCALE GENOMIC DNA]</scope>
    <source>
        <strain evidence="2 3">CMW 5346</strain>
    </source>
</reference>
<feature type="compositionally biased region" description="Low complexity" evidence="1">
    <location>
        <begin position="187"/>
        <end position="198"/>
    </location>
</feature>
<feature type="compositionally biased region" description="Polar residues" evidence="1">
    <location>
        <begin position="303"/>
        <end position="324"/>
    </location>
</feature>
<dbReference type="EMBL" id="JAWCUI010000069">
    <property type="protein sequence ID" value="KAL1889810.1"/>
    <property type="molecule type" value="Genomic_DNA"/>
</dbReference>
<accession>A0ABR3YN70</accession>